<name>A0A3E1Q8P2_9FLAO</name>
<proteinExistence type="predicted"/>
<keyword evidence="1" id="KW-1133">Transmembrane helix</keyword>
<sequence length="89" mass="10235">MLQCTSKQLFGIECLGCGTQRATVLFFRGEFAAAFHMYPAIYTLILLLLFVVFNLFVKFKHDFKIKVGLLLLNVVIIVISYFVKMSPFF</sequence>
<dbReference type="InterPro" id="IPR021215">
    <property type="entry name" value="DUF2752"/>
</dbReference>
<dbReference type="Proteomes" id="UP000261082">
    <property type="component" value="Unassembled WGS sequence"/>
</dbReference>
<keyword evidence="1" id="KW-0472">Membrane</keyword>
<keyword evidence="1" id="KW-0812">Transmembrane</keyword>
<comment type="caution">
    <text evidence="2">The sequence shown here is derived from an EMBL/GenBank/DDBJ whole genome shotgun (WGS) entry which is preliminary data.</text>
</comment>
<dbReference type="OrthoDB" id="9815897at2"/>
<keyword evidence="3" id="KW-1185">Reference proteome</keyword>
<feature type="transmembrane region" description="Helical" evidence="1">
    <location>
        <begin position="35"/>
        <end position="56"/>
    </location>
</feature>
<gene>
    <name evidence="2" type="ORF">DZ858_12435</name>
</gene>
<dbReference type="Pfam" id="PF10825">
    <property type="entry name" value="DUF2752"/>
    <property type="match status" value="1"/>
</dbReference>
<evidence type="ECO:0000256" key="1">
    <source>
        <dbReference type="SAM" id="Phobius"/>
    </source>
</evidence>
<accession>A0A3E1Q8P2</accession>
<dbReference type="AlphaFoldDB" id="A0A3E1Q8P2"/>
<evidence type="ECO:0000313" key="3">
    <source>
        <dbReference type="Proteomes" id="UP000261082"/>
    </source>
</evidence>
<feature type="transmembrane region" description="Helical" evidence="1">
    <location>
        <begin position="63"/>
        <end position="83"/>
    </location>
</feature>
<protein>
    <submittedName>
        <fullName evidence="2">DUF2752 domain-containing protein</fullName>
    </submittedName>
</protein>
<evidence type="ECO:0000313" key="2">
    <source>
        <dbReference type="EMBL" id="RFN58488.1"/>
    </source>
</evidence>
<dbReference type="EMBL" id="QVID01000002">
    <property type="protein sequence ID" value="RFN58488.1"/>
    <property type="molecule type" value="Genomic_DNA"/>
</dbReference>
<reference evidence="2 3" key="1">
    <citation type="journal article" date="2007" name="Int. J. Syst. Evol. Microbiol.">
        <title>Marixanthomonas ophiurae gen. nov., sp. nov., a marine bacterium of the family Flavobacteriaceae isolated from a deep-sea brittle star.</title>
        <authorList>
            <person name="Romanenko L.A."/>
            <person name="Uchino M."/>
            <person name="Frolova G.M."/>
            <person name="Mikhailov V.V."/>
        </authorList>
    </citation>
    <scope>NUCLEOTIDE SEQUENCE [LARGE SCALE GENOMIC DNA]</scope>
    <source>
        <strain evidence="2 3">KMM 3046</strain>
    </source>
</reference>
<organism evidence="2 3">
    <name type="scientific">Marixanthomonas ophiurae</name>
    <dbReference type="NCBI Taxonomy" id="387659"/>
    <lineage>
        <taxon>Bacteria</taxon>
        <taxon>Pseudomonadati</taxon>
        <taxon>Bacteroidota</taxon>
        <taxon>Flavobacteriia</taxon>
        <taxon>Flavobacteriales</taxon>
        <taxon>Flavobacteriaceae</taxon>
        <taxon>Marixanthomonas</taxon>
    </lineage>
</organism>